<reference evidence="1 2" key="1">
    <citation type="submission" date="2020-03" db="EMBL/GenBank/DDBJ databases">
        <title>Genomic Encyclopedia of Type Strains, Phase IV (KMG-IV): sequencing the most valuable type-strain genomes for metagenomic binning, comparative biology and taxonomic classification.</title>
        <authorList>
            <person name="Goeker M."/>
        </authorList>
    </citation>
    <scope>NUCLEOTIDE SEQUENCE [LARGE SCALE GENOMIC DNA]</scope>
    <source>
        <strain evidence="1 2">DSM 25229</strain>
    </source>
</reference>
<dbReference type="Pfam" id="PF01527">
    <property type="entry name" value="HTH_Tnp_1"/>
    <property type="match status" value="1"/>
</dbReference>
<dbReference type="EMBL" id="JAATIT010000002">
    <property type="protein sequence ID" value="NJB89502.1"/>
    <property type="molecule type" value="Genomic_DNA"/>
</dbReference>
<dbReference type="Proteomes" id="UP000535078">
    <property type="component" value="Unassembled WGS sequence"/>
</dbReference>
<organism evidence="1 2">
    <name type="scientific">Sphingopyxis italica</name>
    <dbReference type="NCBI Taxonomy" id="1129133"/>
    <lineage>
        <taxon>Bacteria</taxon>
        <taxon>Pseudomonadati</taxon>
        <taxon>Pseudomonadota</taxon>
        <taxon>Alphaproteobacteria</taxon>
        <taxon>Sphingomonadales</taxon>
        <taxon>Sphingomonadaceae</taxon>
        <taxon>Sphingopyxis</taxon>
    </lineage>
</organism>
<dbReference type="GO" id="GO:0006313">
    <property type="term" value="P:DNA transposition"/>
    <property type="evidence" value="ECO:0007669"/>
    <property type="project" value="InterPro"/>
</dbReference>
<proteinExistence type="predicted"/>
<keyword evidence="2" id="KW-1185">Reference proteome</keyword>
<comment type="caution">
    <text evidence="1">The sequence shown here is derived from an EMBL/GenBank/DDBJ whole genome shotgun (WGS) entry which is preliminary data.</text>
</comment>
<gene>
    <name evidence="1" type="ORF">GGR90_001677</name>
</gene>
<dbReference type="GO" id="GO:0004803">
    <property type="term" value="F:transposase activity"/>
    <property type="evidence" value="ECO:0007669"/>
    <property type="project" value="InterPro"/>
</dbReference>
<dbReference type="AlphaFoldDB" id="A0A7X5XQL3"/>
<dbReference type="GO" id="GO:0043565">
    <property type="term" value="F:sequence-specific DNA binding"/>
    <property type="evidence" value="ECO:0007669"/>
    <property type="project" value="InterPro"/>
</dbReference>
<accession>A0A7X5XQL3</accession>
<name>A0A7X5XQL3_9SPHN</name>
<dbReference type="SUPFAM" id="SSF48295">
    <property type="entry name" value="TrpR-like"/>
    <property type="match status" value="1"/>
</dbReference>
<sequence>MEQKLAISREAFGPDGSASATCERHVIGSGMLYTWRRQALAAI</sequence>
<evidence type="ECO:0000313" key="1">
    <source>
        <dbReference type="EMBL" id="NJB89502.1"/>
    </source>
</evidence>
<dbReference type="InterPro" id="IPR002514">
    <property type="entry name" value="Transposase_8"/>
</dbReference>
<protein>
    <submittedName>
        <fullName evidence="1">Transposase-like protein</fullName>
    </submittedName>
</protein>
<dbReference type="RefSeq" id="WP_167920988.1">
    <property type="nucleotide sequence ID" value="NZ_JAATIT010000002.1"/>
</dbReference>
<evidence type="ECO:0000313" key="2">
    <source>
        <dbReference type="Proteomes" id="UP000535078"/>
    </source>
</evidence>
<dbReference type="InterPro" id="IPR010921">
    <property type="entry name" value="Trp_repressor/repl_initiator"/>
</dbReference>